<dbReference type="EnsemblMetazoa" id="AMIN006666-RA">
    <property type="protein sequence ID" value="AMIN006666-PA"/>
    <property type="gene ID" value="AMIN006666"/>
</dbReference>
<keyword evidence="2" id="KW-1185">Reference proteome</keyword>
<evidence type="ECO:0000313" key="2">
    <source>
        <dbReference type="Proteomes" id="UP000075920"/>
    </source>
</evidence>
<evidence type="ECO:0000313" key="1">
    <source>
        <dbReference type="EnsemblMetazoa" id="AMIN006666-PA"/>
    </source>
</evidence>
<dbReference type="PANTHER" id="PTHR10492">
    <property type="match status" value="1"/>
</dbReference>
<name>A0A182W8J2_9DIPT</name>
<dbReference type="VEuPathDB" id="VectorBase:AMIN006666"/>
<dbReference type="AlphaFoldDB" id="A0A182W8J2"/>
<organism evidence="1 2">
    <name type="scientific">Anopheles minimus</name>
    <dbReference type="NCBI Taxonomy" id="112268"/>
    <lineage>
        <taxon>Eukaryota</taxon>
        <taxon>Metazoa</taxon>
        <taxon>Ecdysozoa</taxon>
        <taxon>Arthropoda</taxon>
        <taxon>Hexapoda</taxon>
        <taxon>Insecta</taxon>
        <taxon>Pterygota</taxon>
        <taxon>Neoptera</taxon>
        <taxon>Endopterygota</taxon>
        <taxon>Diptera</taxon>
        <taxon>Nematocera</taxon>
        <taxon>Culicoidea</taxon>
        <taxon>Culicidae</taxon>
        <taxon>Anophelinae</taxon>
        <taxon>Anopheles</taxon>
    </lineage>
</organism>
<protein>
    <submittedName>
        <fullName evidence="1">Uncharacterized protein</fullName>
    </submittedName>
</protein>
<dbReference type="Proteomes" id="UP000075920">
    <property type="component" value="Unassembled WGS sequence"/>
</dbReference>
<proteinExistence type="predicted"/>
<accession>A0A182W8J2</accession>
<dbReference type="STRING" id="112268.A0A182W8J2"/>
<reference evidence="2" key="1">
    <citation type="submission" date="2013-03" db="EMBL/GenBank/DDBJ databases">
        <title>The Genome Sequence of Anopheles minimus MINIMUS1.</title>
        <authorList>
            <consortium name="The Broad Institute Genomics Platform"/>
            <person name="Neafsey D.E."/>
            <person name="Walton C."/>
            <person name="Walker B."/>
            <person name="Young S.K."/>
            <person name="Zeng Q."/>
            <person name="Gargeya S."/>
            <person name="Fitzgerald M."/>
            <person name="Haas B."/>
            <person name="Abouelleil A."/>
            <person name="Allen A.W."/>
            <person name="Alvarado L."/>
            <person name="Arachchi H.M."/>
            <person name="Berlin A.M."/>
            <person name="Chapman S.B."/>
            <person name="Gainer-Dewar J."/>
            <person name="Goldberg J."/>
            <person name="Griggs A."/>
            <person name="Gujja S."/>
            <person name="Hansen M."/>
            <person name="Howarth C."/>
            <person name="Imamovic A."/>
            <person name="Ireland A."/>
            <person name="Larimer J."/>
            <person name="McCowan C."/>
            <person name="Murphy C."/>
            <person name="Pearson M."/>
            <person name="Poon T.W."/>
            <person name="Priest M."/>
            <person name="Roberts A."/>
            <person name="Saif S."/>
            <person name="Shea T."/>
            <person name="Sisk P."/>
            <person name="Sykes S."/>
            <person name="Wortman J."/>
            <person name="Nusbaum C."/>
            <person name="Birren B."/>
        </authorList>
    </citation>
    <scope>NUCLEOTIDE SEQUENCE [LARGE SCALE GENOMIC DNA]</scope>
    <source>
        <strain evidence="2">MINIMUS1</strain>
    </source>
</reference>
<dbReference type="PANTHER" id="PTHR10492:SF57">
    <property type="entry name" value="ATP-DEPENDENT DNA HELICASE"/>
    <property type="match status" value="1"/>
</dbReference>
<sequence>MGALGMEIARIHDIEFQKRGLPNAHLLMILAEEGWCMHEGLTDNGYPQYRRRDDGRTVTVQGIELDNRYVVPYNPWFTHKYNCHINVEVCTSISSVKFLYKYVYKGHDRLSVSLAPGNDEIQQHIDARYLSPTDSCWRIMRFELQAKTHIVVTMPIHLENQQNVLKCT</sequence>
<reference evidence="1" key="2">
    <citation type="submission" date="2020-05" db="UniProtKB">
        <authorList>
            <consortium name="EnsemblMetazoa"/>
        </authorList>
    </citation>
    <scope>IDENTIFICATION</scope>
    <source>
        <strain evidence="1">MINIMUS1</strain>
    </source>
</reference>